<evidence type="ECO:0000313" key="3">
    <source>
        <dbReference type="EMBL" id="ETO24064.1"/>
    </source>
</evidence>
<keyword evidence="4" id="KW-1185">Reference proteome</keyword>
<protein>
    <submittedName>
        <fullName evidence="3">Uncharacterized protein</fullName>
    </submittedName>
</protein>
<feature type="region of interest" description="Disordered" evidence="2">
    <location>
        <begin position="265"/>
        <end position="309"/>
    </location>
</feature>
<comment type="caution">
    <text evidence="3">The sequence shown here is derived from an EMBL/GenBank/DDBJ whole genome shotgun (WGS) entry which is preliminary data.</text>
</comment>
<feature type="compositionally biased region" description="Basic and acidic residues" evidence="2">
    <location>
        <begin position="293"/>
        <end position="309"/>
    </location>
</feature>
<evidence type="ECO:0000313" key="4">
    <source>
        <dbReference type="Proteomes" id="UP000023152"/>
    </source>
</evidence>
<organism evidence="3 4">
    <name type="scientific">Reticulomyxa filosa</name>
    <dbReference type="NCBI Taxonomy" id="46433"/>
    <lineage>
        <taxon>Eukaryota</taxon>
        <taxon>Sar</taxon>
        <taxon>Rhizaria</taxon>
        <taxon>Retaria</taxon>
        <taxon>Foraminifera</taxon>
        <taxon>Monothalamids</taxon>
        <taxon>Reticulomyxidae</taxon>
        <taxon>Reticulomyxa</taxon>
    </lineage>
</organism>
<dbReference type="EMBL" id="ASPP01009475">
    <property type="protein sequence ID" value="ETO24064.1"/>
    <property type="molecule type" value="Genomic_DNA"/>
</dbReference>
<reference evidence="3 4" key="1">
    <citation type="journal article" date="2013" name="Curr. Biol.">
        <title>The Genome of the Foraminiferan Reticulomyxa filosa.</title>
        <authorList>
            <person name="Glockner G."/>
            <person name="Hulsmann N."/>
            <person name="Schleicher M."/>
            <person name="Noegel A.A."/>
            <person name="Eichinger L."/>
            <person name="Gallinger C."/>
            <person name="Pawlowski J."/>
            <person name="Sierra R."/>
            <person name="Euteneuer U."/>
            <person name="Pillet L."/>
            <person name="Moustafa A."/>
            <person name="Platzer M."/>
            <person name="Groth M."/>
            <person name="Szafranski K."/>
            <person name="Schliwa M."/>
        </authorList>
    </citation>
    <scope>NUCLEOTIDE SEQUENCE [LARGE SCALE GENOMIC DNA]</scope>
</reference>
<feature type="compositionally biased region" description="Polar residues" evidence="2">
    <location>
        <begin position="273"/>
        <end position="291"/>
    </location>
</feature>
<sequence length="376" mass="43658">QGHHLASHSNKSVVQLQIAELDGITVESATKSLYKLLEEAKLENNQLKEAVHAAEKQIQDVKVSIFSPTVKSSLVDTDPNLEMDNNGRWIKKVYIMDDTKWVQKYSFLDPKTGERTWPQIMLPEEGTPPPPPTDKSTLPNQEWVDYMDMLVDWNQFVFDLYISSRIYVYMYINNFFFFFLRKTNNNRNLRLLVDKKSWMLERVMRDLANMTITNGELEEKVKDLVDTLKTQDRKQRRLKKKYTHLAQVASSYGISLSSTTVWGQDDMSDDSNNRTSVSSNTPNHWSGQYSHFGNERERERRKEKRKDTVVSLHDRNFSGLSMGSQTSVQSGQSLQSLNHDTPVLLANIILYTYMHMYVYTINNKIAKQNKINRIVA</sequence>
<name>X6NE91_RETFI</name>
<feature type="non-terminal residue" evidence="3">
    <location>
        <position position="1"/>
    </location>
</feature>
<accession>X6NE91</accession>
<evidence type="ECO:0000256" key="1">
    <source>
        <dbReference type="SAM" id="Coils"/>
    </source>
</evidence>
<feature type="coiled-coil region" evidence="1">
    <location>
        <begin position="30"/>
        <end position="64"/>
    </location>
</feature>
<feature type="coiled-coil region" evidence="1">
    <location>
        <begin position="200"/>
        <end position="234"/>
    </location>
</feature>
<gene>
    <name evidence="3" type="ORF">RFI_13095</name>
</gene>
<proteinExistence type="predicted"/>
<keyword evidence="1" id="KW-0175">Coiled coil</keyword>
<dbReference type="Proteomes" id="UP000023152">
    <property type="component" value="Unassembled WGS sequence"/>
</dbReference>
<dbReference type="AlphaFoldDB" id="X6NE91"/>
<evidence type="ECO:0000256" key="2">
    <source>
        <dbReference type="SAM" id="MobiDB-lite"/>
    </source>
</evidence>